<reference evidence="3" key="2">
    <citation type="submission" date="2013-07" db="EMBL/GenBank/DDBJ databases">
        <authorList>
            <person name="Morais-Silva F.O."/>
            <person name="Rezende A.M."/>
            <person name="Pimentel C."/>
            <person name="Resende D.M."/>
            <person name="Santos C.I."/>
            <person name="Clemente C."/>
            <person name="de Oliveira L.M."/>
            <person name="da Silva S.M."/>
            <person name="Costa D.A."/>
            <person name="Varela-Raposo A."/>
            <person name="Horacio E.C.A."/>
            <person name="Matos M."/>
            <person name="Flores O."/>
            <person name="Ruiz J.C."/>
            <person name="Rodrigues-Pousada C."/>
        </authorList>
    </citation>
    <scope>NUCLEOTIDE SEQUENCE [LARGE SCALE GENOMIC DNA]</scope>
    <source>
        <strain evidence="3">ATCC 19364 / DSM 1382 / NCIMB 9332 / VKM B-1759</strain>
    </source>
</reference>
<dbReference type="eggNOG" id="ENOG50335EA">
    <property type="taxonomic scope" value="Bacteria"/>
</dbReference>
<protein>
    <submittedName>
        <fullName evidence="2">Uncharacterized protein</fullName>
    </submittedName>
</protein>
<name>T2GDT1_MEGG1</name>
<keyword evidence="3" id="KW-1185">Reference proteome</keyword>
<dbReference type="STRING" id="1121448.DGI_3018"/>
<dbReference type="PATRIC" id="fig|1121448.10.peg.2981"/>
<evidence type="ECO:0000313" key="3">
    <source>
        <dbReference type="Proteomes" id="UP000016587"/>
    </source>
</evidence>
<dbReference type="HOGENOM" id="CLU_119966_0_0_7"/>
<proteinExistence type="predicted"/>
<dbReference type="Proteomes" id="UP000016587">
    <property type="component" value="Chromosome"/>
</dbReference>
<accession>T2GDT1</accession>
<feature type="chain" id="PRO_5004588311" evidence="1">
    <location>
        <begin position="30"/>
        <end position="189"/>
    </location>
</feature>
<dbReference type="AlphaFoldDB" id="T2GDT1"/>
<reference evidence="2 3" key="1">
    <citation type="journal article" date="2013" name="J. Bacteriol.">
        <title>Roles of HynAB and Ech, the only two hydrogenases found in the model sulfate reducer Desulfovibrio gigas.</title>
        <authorList>
            <person name="Morais-Silva F.O."/>
            <person name="Santos C.I."/>
            <person name="Rodrigues R."/>
            <person name="Pereira I.A."/>
            <person name="Rodrigues-Pousada C."/>
        </authorList>
    </citation>
    <scope>NUCLEOTIDE SEQUENCE [LARGE SCALE GENOMIC DNA]</scope>
    <source>
        <strain evidence="3">ATCC 19364 / DSM 1382 / NCIMB 9332 / VKM B-1759</strain>
    </source>
</reference>
<evidence type="ECO:0000313" key="2">
    <source>
        <dbReference type="EMBL" id="AGW14740.1"/>
    </source>
</evidence>
<dbReference type="EMBL" id="CP006585">
    <property type="protein sequence ID" value="AGW14740.1"/>
    <property type="molecule type" value="Genomic_DNA"/>
</dbReference>
<dbReference type="KEGG" id="dgg:DGI_3018"/>
<evidence type="ECO:0000256" key="1">
    <source>
        <dbReference type="SAM" id="SignalP"/>
    </source>
</evidence>
<sequence>MTMHRFRAFCLAVALGLSLVAAVAAQAQALTAATVEGFIRSIQEIQPLYEQSGSQQDINKDTVDADDKNWNIRDWLAQAALEPRVLAILKKHGFQDQTQWADVATRVMQAYTTIRLGAEGLNARAQMQAGLAELEQQPGLSAEQKAMLRQQMQQGMQQMDQMLEEAPKADQDAVRPFMTQLDAVFEVEE</sequence>
<feature type="signal peptide" evidence="1">
    <location>
        <begin position="1"/>
        <end position="29"/>
    </location>
</feature>
<organism evidence="2 3">
    <name type="scientific">Megalodesulfovibrio gigas (strain ATCC 19364 / DSM 1382 / NCIMB 9332 / VKM B-1759)</name>
    <name type="common">Desulfovibrio gigas</name>
    <dbReference type="NCBI Taxonomy" id="1121448"/>
    <lineage>
        <taxon>Bacteria</taxon>
        <taxon>Pseudomonadati</taxon>
        <taxon>Thermodesulfobacteriota</taxon>
        <taxon>Desulfovibrionia</taxon>
        <taxon>Desulfovibrionales</taxon>
        <taxon>Desulfovibrionaceae</taxon>
        <taxon>Megalodesulfovibrio</taxon>
    </lineage>
</organism>
<gene>
    <name evidence="2" type="ORF">DGI_3018</name>
</gene>
<keyword evidence="1" id="KW-0732">Signal</keyword>